<dbReference type="RefSeq" id="WP_073317359.1">
    <property type="nucleotide sequence ID" value="NZ_FQWD01000001.1"/>
</dbReference>
<sequence length="109" mass="12173">MQQLTTQSLTEALSLSDNGQLMINLPLPATPLAFTRLCEGLGKVFDQPPTELEWGADRAQARYLLPDMDLLLQAEWLCEAMWLTPSGYTQDYQNATEALQALLCRVANE</sequence>
<dbReference type="OrthoDB" id="6333293at2"/>
<evidence type="ECO:0000313" key="2">
    <source>
        <dbReference type="Proteomes" id="UP000184520"/>
    </source>
</evidence>
<protein>
    <recommendedName>
        <fullName evidence="3">DUF3630 domain-containing protein</fullName>
    </recommendedName>
</protein>
<evidence type="ECO:0000313" key="1">
    <source>
        <dbReference type="EMBL" id="SHF82261.1"/>
    </source>
</evidence>
<keyword evidence="2" id="KW-1185">Reference proteome</keyword>
<dbReference type="STRING" id="634436.SAMN05216361_0523"/>
<dbReference type="AlphaFoldDB" id="A0A1M5ET14"/>
<dbReference type="EMBL" id="FQWD01000001">
    <property type="protein sequence ID" value="SHF82261.1"/>
    <property type="molecule type" value="Genomic_DNA"/>
</dbReference>
<accession>A0A1M5ET14</accession>
<reference evidence="2" key="1">
    <citation type="submission" date="2016-11" db="EMBL/GenBank/DDBJ databases">
        <authorList>
            <person name="Varghese N."/>
            <person name="Submissions S."/>
        </authorList>
    </citation>
    <scope>NUCLEOTIDE SEQUENCE [LARGE SCALE GENOMIC DNA]</scope>
    <source>
        <strain evidence="2">CGMCC 1.8995</strain>
    </source>
</reference>
<dbReference type="Proteomes" id="UP000184520">
    <property type="component" value="Unassembled WGS sequence"/>
</dbReference>
<gene>
    <name evidence="1" type="ORF">SAMN05216361_0523</name>
</gene>
<name>A0A1M5ET14_9ALTE</name>
<proteinExistence type="predicted"/>
<evidence type="ECO:0008006" key="3">
    <source>
        <dbReference type="Google" id="ProtNLM"/>
    </source>
</evidence>
<organism evidence="1 2">
    <name type="scientific">Marisediminitalea aggregata</name>
    <dbReference type="NCBI Taxonomy" id="634436"/>
    <lineage>
        <taxon>Bacteria</taxon>
        <taxon>Pseudomonadati</taxon>
        <taxon>Pseudomonadota</taxon>
        <taxon>Gammaproteobacteria</taxon>
        <taxon>Alteromonadales</taxon>
        <taxon>Alteromonadaceae</taxon>
        <taxon>Marisediminitalea</taxon>
    </lineage>
</organism>